<sequence>MDDVESELGMVNYVMAALTEENTDAAEQVAALATLCDVLAVSEDGLSGVFPISEFVAHLPRLVATGEGDVPIFAARAIAEACEGVPLWAKNFTRFGAVEALRDRLVAIDDIELAEECLRALNAISHECPALCLRLGVAAVVLQFFHFFSTSKQKVVLRIVDNVLNNYRTEDAPKAMEAVPGLCNLLQSSADKTILASVVSCLEMVSAGASGSAKHMNMLCELNAVDTMMKLVKNNGWKNLSDDTLSGIFGLLTNLASVSERAMESLFEFNIFDLLKQMITYYTLSHWDSNKVQMLVGLIYHLVPPCQNSDHQNQLIIAKKQVIIEQSRYTEQLASILTLIIQVAKSVGRSSICYSCVVFIKNIVELTTPDFLMEVQKTANLASFLACLLARKNRHVIFQTLDVSKALLKKHHQFFIEAFIKEGVKHAVDTIQAREKDAKSIHKKKRRNNLQEICLCFDLDSVTSSTYEACRIENMAILKLAEEINKNLLAKGSTRSPNVIGYVSKSIRYLSALLNGHAMGPPAENQNLGKQLSEFSRQLLSDELSSTSTFELVQSESIKHLAGYLSNGAYFNSKVKNCQDLTGQLTEVQNRLQKFAYLALTVENESSEKPLGILVEKLIDALHTCYDSFPVILDDEQCTRDNAMIPLRHSSTEEPALLYLKLSRSSGEMGLKDYDDVFPVYLYSTPESVEDDLFPDICIRTDRDSAACKETTQEASGSGKSDGFRDGDGHRSSKLTHSYKGRELQPSVPFLESILLSMHEGQSDIKVDPSFWDKEHKIVYRRNKSKKISPHSSYHAQLSCMHEKLEMALLKDPFFSTTLTGKLPGDLDESDPSYNFLFMLKVLEGLNRFPYHLSMCENIYKFAEGYIQDLDGLKVTISPIPRHQFVSSLLTNKLELQMQDTLFEDGFIPSWGVYLVENCPFLLSFEARWKYFCLTLRYSFMSGEVSGPSETEKYRVLRSNILEEAESMMNKHGSDTRMIEVEFIEEMGTGRGPTVEFYSTVSHGLQRAGLGMWRGDNTRQEECEASFVHAPFGLFPQPWTSAKTSSQGISFSDVLQKFKLLGHLVARAILDGRILDIPLSKAFYKVMLEQELDIYDIPSFDPTLGKAVIEFHALVKRKKFLETSLERTSNLAADLSYKNVSLEDLCLDFTLPGNPEYELVPGGSEKMVTLDTLEEYVSSVADATLSSGISKQIEAFKSGIDEVFDLKALQMFSEDEMERILCGEQDAWTSYKLEDHIDFEHGYDVNSPSVINFLEILREFGREDQRAFLQFTTGAPQLPLGGLASLHPRLTVVRKQCDGKVDDELPSVSTCRHFIKLPPYSSKEIMRQKLKYALAEGLDSFHLS</sequence>
<dbReference type="InterPro" id="IPR045322">
    <property type="entry name" value="HECTD1/TRIP12-like"/>
</dbReference>
<dbReference type="PROSITE" id="PS50237">
    <property type="entry name" value="HECT"/>
    <property type="match status" value="1"/>
</dbReference>
<feature type="domain" description="HECT" evidence="4">
    <location>
        <begin position="965"/>
        <end position="1344"/>
    </location>
</feature>
<dbReference type="PANTHER" id="PTHR45670">
    <property type="entry name" value="E3 UBIQUITIN-PROTEIN LIGASE TRIP12"/>
    <property type="match status" value="1"/>
</dbReference>
<evidence type="ECO:0000256" key="3">
    <source>
        <dbReference type="SAM" id="MobiDB-lite"/>
    </source>
</evidence>
<feature type="active site" description="Glycyl thioester intermediate" evidence="2">
    <location>
        <position position="1311"/>
    </location>
</feature>
<reference evidence="5" key="2">
    <citation type="submission" date="2021-02" db="EMBL/GenBank/DDBJ databases">
        <authorList>
            <person name="Kimball J.A."/>
            <person name="Haas M.W."/>
            <person name="Macchietto M."/>
            <person name="Kono T."/>
            <person name="Duquette J."/>
            <person name="Shao M."/>
        </authorList>
    </citation>
    <scope>NUCLEOTIDE SEQUENCE</scope>
    <source>
        <tissue evidence="5">Fresh leaf tissue</tissue>
    </source>
</reference>
<dbReference type="Pfam" id="PF00632">
    <property type="entry name" value="HECT"/>
    <property type="match status" value="1"/>
</dbReference>
<reference evidence="5" key="1">
    <citation type="journal article" date="2021" name="bioRxiv">
        <title>Whole Genome Assembly and Annotation of Northern Wild Rice, Zizania palustris L., Supports a Whole Genome Duplication in the Zizania Genus.</title>
        <authorList>
            <person name="Haas M."/>
            <person name="Kono T."/>
            <person name="Macchietto M."/>
            <person name="Millas R."/>
            <person name="McGilp L."/>
            <person name="Shao M."/>
            <person name="Duquette J."/>
            <person name="Hirsch C.N."/>
            <person name="Kimball J."/>
        </authorList>
    </citation>
    <scope>NUCLEOTIDE SEQUENCE</scope>
    <source>
        <tissue evidence="5">Fresh leaf tissue</tissue>
    </source>
</reference>
<evidence type="ECO:0000259" key="4">
    <source>
        <dbReference type="PROSITE" id="PS50237"/>
    </source>
</evidence>
<dbReference type="GO" id="GO:0061630">
    <property type="term" value="F:ubiquitin protein ligase activity"/>
    <property type="evidence" value="ECO:0007669"/>
    <property type="project" value="InterPro"/>
</dbReference>
<dbReference type="InterPro" id="IPR000569">
    <property type="entry name" value="HECT_dom"/>
</dbReference>
<protein>
    <recommendedName>
        <fullName evidence="4">HECT domain-containing protein</fullName>
    </recommendedName>
</protein>
<evidence type="ECO:0000313" key="6">
    <source>
        <dbReference type="Proteomes" id="UP000729402"/>
    </source>
</evidence>
<organism evidence="5 6">
    <name type="scientific">Zizania palustris</name>
    <name type="common">Northern wild rice</name>
    <dbReference type="NCBI Taxonomy" id="103762"/>
    <lineage>
        <taxon>Eukaryota</taxon>
        <taxon>Viridiplantae</taxon>
        <taxon>Streptophyta</taxon>
        <taxon>Embryophyta</taxon>
        <taxon>Tracheophyta</taxon>
        <taxon>Spermatophyta</taxon>
        <taxon>Magnoliopsida</taxon>
        <taxon>Liliopsida</taxon>
        <taxon>Poales</taxon>
        <taxon>Poaceae</taxon>
        <taxon>BOP clade</taxon>
        <taxon>Oryzoideae</taxon>
        <taxon>Oryzeae</taxon>
        <taxon>Zizaniinae</taxon>
        <taxon>Zizania</taxon>
    </lineage>
</organism>
<dbReference type="Proteomes" id="UP000729402">
    <property type="component" value="Unassembled WGS sequence"/>
</dbReference>
<proteinExistence type="predicted"/>
<name>A0A8J5VGY4_ZIZPA</name>
<gene>
    <name evidence="5" type="ORF">GUJ93_ZPchr0005g15678</name>
</gene>
<keyword evidence="1" id="KW-0808">Transferase</keyword>
<feature type="compositionally biased region" description="Basic and acidic residues" evidence="3">
    <location>
        <begin position="722"/>
        <end position="731"/>
    </location>
</feature>
<dbReference type="Pfam" id="PF25579">
    <property type="entry name" value="TPR_TRIP12_N"/>
    <property type="match status" value="1"/>
</dbReference>
<dbReference type="CDD" id="cd00078">
    <property type="entry name" value="HECTc"/>
    <property type="match status" value="1"/>
</dbReference>
<dbReference type="EMBL" id="JAAALK010000284">
    <property type="protein sequence ID" value="KAG8067005.1"/>
    <property type="molecule type" value="Genomic_DNA"/>
</dbReference>
<feature type="region of interest" description="Disordered" evidence="3">
    <location>
        <begin position="709"/>
        <end position="738"/>
    </location>
</feature>
<dbReference type="OrthoDB" id="423283at2759"/>
<accession>A0A8J5VGY4</accession>
<dbReference type="GO" id="GO:0000209">
    <property type="term" value="P:protein polyubiquitination"/>
    <property type="evidence" value="ECO:0007669"/>
    <property type="project" value="TreeGrafter"/>
</dbReference>
<dbReference type="PANTHER" id="PTHR45670:SF3">
    <property type="entry name" value="HECT-TYPE E3 UBIQUITIN TRANSFERASE"/>
    <property type="match status" value="1"/>
</dbReference>
<keyword evidence="6" id="KW-1185">Reference proteome</keyword>
<keyword evidence="2" id="KW-0833">Ubl conjugation pathway</keyword>
<comment type="caution">
    <text evidence="5">The sequence shown here is derived from an EMBL/GenBank/DDBJ whole genome shotgun (WGS) entry which is preliminary data.</text>
</comment>
<dbReference type="GO" id="GO:0043161">
    <property type="term" value="P:proteasome-mediated ubiquitin-dependent protein catabolic process"/>
    <property type="evidence" value="ECO:0007669"/>
    <property type="project" value="TreeGrafter"/>
</dbReference>
<dbReference type="SMART" id="SM00119">
    <property type="entry name" value="HECTc"/>
    <property type="match status" value="1"/>
</dbReference>
<evidence type="ECO:0000256" key="1">
    <source>
        <dbReference type="ARBA" id="ARBA00022679"/>
    </source>
</evidence>
<evidence type="ECO:0000313" key="5">
    <source>
        <dbReference type="EMBL" id="KAG8067005.1"/>
    </source>
</evidence>
<dbReference type="InterPro" id="IPR057948">
    <property type="entry name" value="TPR_TRIP12_N"/>
</dbReference>
<evidence type="ECO:0000256" key="2">
    <source>
        <dbReference type="PROSITE-ProRule" id="PRU00104"/>
    </source>
</evidence>